<feature type="region of interest" description="Disordered" evidence="1">
    <location>
        <begin position="186"/>
        <end position="223"/>
    </location>
</feature>
<reference evidence="2" key="1">
    <citation type="journal article" date="2020" name="Stud. Mycol.">
        <title>101 Dothideomycetes genomes: a test case for predicting lifestyles and emergence of pathogens.</title>
        <authorList>
            <person name="Haridas S."/>
            <person name="Albert R."/>
            <person name="Binder M."/>
            <person name="Bloem J."/>
            <person name="Labutti K."/>
            <person name="Salamov A."/>
            <person name="Andreopoulos B."/>
            <person name="Baker S."/>
            <person name="Barry K."/>
            <person name="Bills G."/>
            <person name="Bluhm B."/>
            <person name="Cannon C."/>
            <person name="Castanera R."/>
            <person name="Culley D."/>
            <person name="Daum C."/>
            <person name="Ezra D."/>
            <person name="Gonzalez J."/>
            <person name="Henrissat B."/>
            <person name="Kuo A."/>
            <person name="Liang C."/>
            <person name="Lipzen A."/>
            <person name="Lutzoni F."/>
            <person name="Magnuson J."/>
            <person name="Mondo S."/>
            <person name="Nolan M."/>
            <person name="Ohm R."/>
            <person name="Pangilinan J."/>
            <person name="Park H.-J."/>
            <person name="Ramirez L."/>
            <person name="Alfaro M."/>
            <person name="Sun H."/>
            <person name="Tritt A."/>
            <person name="Yoshinaga Y."/>
            <person name="Zwiers L.-H."/>
            <person name="Turgeon B."/>
            <person name="Goodwin S."/>
            <person name="Spatafora J."/>
            <person name="Crous P."/>
            <person name="Grigoriev I."/>
        </authorList>
    </citation>
    <scope>NUCLEOTIDE SEQUENCE</scope>
    <source>
        <strain evidence="2">CBS 161.51</strain>
    </source>
</reference>
<evidence type="ECO:0000313" key="2">
    <source>
        <dbReference type="EMBL" id="KAF1943990.1"/>
    </source>
</evidence>
<keyword evidence="3" id="KW-1185">Reference proteome</keyword>
<dbReference type="EMBL" id="ML976020">
    <property type="protein sequence ID" value="KAF1943990.1"/>
    <property type="molecule type" value="Genomic_DNA"/>
</dbReference>
<organism evidence="2 3">
    <name type="scientific">Clathrospora elynae</name>
    <dbReference type="NCBI Taxonomy" id="706981"/>
    <lineage>
        <taxon>Eukaryota</taxon>
        <taxon>Fungi</taxon>
        <taxon>Dikarya</taxon>
        <taxon>Ascomycota</taxon>
        <taxon>Pezizomycotina</taxon>
        <taxon>Dothideomycetes</taxon>
        <taxon>Pleosporomycetidae</taxon>
        <taxon>Pleosporales</taxon>
        <taxon>Diademaceae</taxon>
        <taxon>Clathrospora</taxon>
    </lineage>
</organism>
<feature type="compositionally biased region" description="Pro residues" evidence="1">
    <location>
        <begin position="196"/>
        <end position="206"/>
    </location>
</feature>
<dbReference type="Proteomes" id="UP000800038">
    <property type="component" value="Unassembled WGS sequence"/>
</dbReference>
<protein>
    <submittedName>
        <fullName evidence="2">Uncharacterized protein</fullName>
    </submittedName>
</protein>
<accession>A0A6A5SVR5</accession>
<evidence type="ECO:0000256" key="1">
    <source>
        <dbReference type="SAM" id="MobiDB-lite"/>
    </source>
</evidence>
<name>A0A6A5SVR5_9PLEO</name>
<gene>
    <name evidence="2" type="ORF">EJ02DRAFT_432766</name>
</gene>
<evidence type="ECO:0000313" key="3">
    <source>
        <dbReference type="Proteomes" id="UP000800038"/>
    </source>
</evidence>
<dbReference type="AlphaFoldDB" id="A0A6A5SVR5"/>
<sequence>MSPSVCLPVDTLFTAASEDVNLIVNLAVNLKLRSGAGKAFICRSYSLSTKPASNSSPTSDLAFPDATRLSVRAGRCDADCLSPGSLNLPARHSPLSATYQTFVVNYLTSSDYVSLLPRASSAFTTHPNRTIFQYLSKHHHSTRFQTSNKESPAVNMVITMTSSMHTNDLVNRHHVNAAVSLSIFTSPQDRSRDDPPSPPPQPPPSPAGWNRPISLDSLAPLEI</sequence>
<proteinExistence type="predicted"/>